<protein>
    <submittedName>
        <fullName evidence="2">Stabilization protein</fullName>
    </submittedName>
</protein>
<reference evidence="2" key="1">
    <citation type="journal article" date="2021" name="Proc. Natl. Acad. Sci. U.S.A.">
        <title>A Catalog of Tens of Thousands of Viruses from Human Metagenomes Reveals Hidden Associations with Chronic Diseases.</title>
        <authorList>
            <person name="Tisza M.J."/>
            <person name="Buck C.B."/>
        </authorList>
    </citation>
    <scope>NUCLEOTIDE SEQUENCE</scope>
    <source>
        <strain evidence="2">CtZkC8</strain>
    </source>
</reference>
<sequence length="41" mass="4682">MSLRRGETYRYGIIFTDKKGVSSPVKWIADITVPDIHINGF</sequence>
<accession>A0A8S5UBP3</accession>
<dbReference type="Pfam" id="PF25731">
    <property type="entry name" value="crAss_MUZ"/>
    <property type="match status" value="1"/>
</dbReference>
<dbReference type="InterPro" id="IPR057889">
    <property type="entry name" value="crAss_MUZ_N"/>
</dbReference>
<evidence type="ECO:0000259" key="1">
    <source>
        <dbReference type="Pfam" id="PF25731"/>
    </source>
</evidence>
<name>A0A8S5UBP3_9CAUD</name>
<proteinExistence type="predicted"/>
<feature type="domain" description="Crassvirus muzzle protein N-terminal region" evidence="1">
    <location>
        <begin position="2"/>
        <end position="35"/>
    </location>
</feature>
<dbReference type="EMBL" id="BK016062">
    <property type="protein sequence ID" value="DAF91782.1"/>
    <property type="molecule type" value="Genomic_DNA"/>
</dbReference>
<organism evidence="2">
    <name type="scientific">Podoviridae sp. ctZkC8</name>
    <dbReference type="NCBI Taxonomy" id="2825259"/>
    <lineage>
        <taxon>Viruses</taxon>
        <taxon>Duplodnaviria</taxon>
        <taxon>Heunggongvirae</taxon>
        <taxon>Uroviricota</taxon>
        <taxon>Caudoviricetes</taxon>
    </lineage>
</organism>
<evidence type="ECO:0000313" key="2">
    <source>
        <dbReference type="EMBL" id="DAF91782.1"/>
    </source>
</evidence>